<organism evidence="1 2">
    <name type="scientific">Parasponia andersonii</name>
    <name type="common">Sponia andersonii</name>
    <dbReference type="NCBI Taxonomy" id="3476"/>
    <lineage>
        <taxon>Eukaryota</taxon>
        <taxon>Viridiplantae</taxon>
        <taxon>Streptophyta</taxon>
        <taxon>Embryophyta</taxon>
        <taxon>Tracheophyta</taxon>
        <taxon>Spermatophyta</taxon>
        <taxon>Magnoliopsida</taxon>
        <taxon>eudicotyledons</taxon>
        <taxon>Gunneridae</taxon>
        <taxon>Pentapetalae</taxon>
        <taxon>rosids</taxon>
        <taxon>fabids</taxon>
        <taxon>Rosales</taxon>
        <taxon>Cannabaceae</taxon>
        <taxon>Parasponia</taxon>
    </lineage>
</organism>
<dbReference type="Proteomes" id="UP000237105">
    <property type="component" value="Unassembled WGS sequence"/>
</dbReference>
<dbReference type="EMBL" id="JXTB01000074">
    <property type="protein sequence ID" value="PON67113.1"/>
    <property type="molecule type" value="Genomic_DNA"/>
</dbReference>
<sequence length="56" mass="5635">ALAIRGLQHMGSLPTRWSCAALPHLGAECHLCPSPPILAVCSPITTLSGGGDTAAL</sequence>
<feature type="non-terminal residue" evidence="1">
    <location>
        <position position="56"/>
    </location>
</feature>
<proteinExistence type="predicted"/>
<feature type="non-terminal residue" evidence="1">
    <location>
        <position position="1"/>
    </location>
</feature>
<keyword evidence="2" id="KW-1185">Reference proteome</keyword>
<name>A0A2P5D1F3_PARAD</name>
<gene>
    <name evidence="1" type="ORF">PanWU01x14_105100</name>
</gene>
<protein>
    <submittedName>
        <fullName evidence="1">Uncharacterized protein</fullName>
    </submittedName>
</protein>
<evidence type="ECO:0000313" key="1">
    <source>
        <dbReference type="EMBL" id="PON67113.1"/>
    </source>
</evidence>
<evidence type="ECO:0000313" key="2">
    <source>
        <dbReference type="Proteomes" id="UP000237105"/>
    </source>
</evidence>
<reference evidence="2" key="1">
    <citation type="submission" date="2016-06" db="EMBL/GenBank/DDBJ databases">
        <title>Parallel loss of symbiosis genes in relatives of nitrogen-fixing non-legume Parasponia.</title>
        <authorList>
            <person name="Van Velzen R."/>
            <person name="Holmer R."/>
            <person name="Bu F."/>
            <person name="Rutten L."/>
            <person name="Van Zeijl A."/>
            <person name="Liu W."/>
            <person name="Santuari L."/>
            <person name="Cao Q."/>
            <person name="Sharma T."/>
            <person name="Shen D."/>
            <person name="Roswanjaya Y."/>
            <person name="Wardhani T."/>
            <person name="Kalhor M.S."/>
            <person name="Jansen J."/>
            <person name="Van den Hoogen J."/>
            <person name="Gungor B."/>
            <person name="Hartog M."/>
            <person name="Hontelez J."/>
            <person name="Verver J."/>
            <person name="Yang W.-C."/>
            <person name="Schijlen E."/>
            <person name="Repin R."/>
            <person name="Schilthuizen M."/>
            <person name="Schranz E."/>
            <person name="Heidstra R."/>
            <person name="Miyata K."/>
            <person name="Fedorova E."/>
            <person name="Kohlen W."/>
            <person name="Bisseling T."/>
            <person name="Smit S."/>
            <person name="Geurts R."/>
        </authorList>
    </citation>
    <scope>NUCLEOTIDE SEQUENCE [LARGE SCALE GENOMIC DNA]</scope>
    <source>
        <strain evidence="2">cv. WU1-14</strain>
    </source>
</reference>
<comment type="caution">
    <text evidence="1">The sequence shown here is derived from an EMBL/GenBank/DDBJ whole genome shotgun (WGS) entry which is preliminary data.</text>
</comment>
<dbReference type="AlphaFoldDB" id="A0A2P5D1F3"/>
<accession>A0A2P5D1F3</accession>